<dbReference type="InParanoid" id="A0A058ZVF4"/>
<accession>A0A058ZVF4</accession>
<dbReference type="AlphaFoldDB" id="A0A058ZVF4"/>
<organism evidence="3">
    <name type="scientific">Eucalyptus grandis</name>
    <name type="common">Flooded gum</name>
    <dbReference type="NCBI Taxonomy" id="71139"/>
    <lineage>
        <taxon>Eukaryota</taxon>
        <taxon>Viridiplantae</taxon>
        <taxon>Streptophyta</taxon>
        <taxon>Embryophyta</taxon>
        <taxon>Tracheophyta</taxon>
        <taxon>Spermatophyta</taxon>
        <taxon>Magnoliopsida</taxon>
        <taxon>eudicotyledons</taxon>
        <taxon>Gunneridae</taxon>
        <taxon>Pentapetalae</taxon>
        <taxon>rosids</taxon>
        <taxon>malvids</taxon>
        <taxon>Myrtales</taxon>
        <taxon>Myrtaceae</taxon>
        <taxon>Myrtoideae</taxon>
        <taxon>Eucalypteae</taxon>
        <taxon>Eucalyptus</taxon>
    </lineage>
</organism>
<dbReference type="EMBL" id="MU848267">
    <property type="protein sequence ID" value="KAK2633189.1"/>
    <property type="molecule type" value="Genomic_DNA"/>
</dbReference>
<dbReference type="EMBL" id="KK198776">
    <property type="protein sequence ID" value="KCW45793.1"/>
    <property type="molecule type" value="Genomic_DNA"/>
</dbReference>
<keyword evidence="1" id="KW-0472">Membrane</keyword>
<protein>
    <submittedName>
        <fullName evidence="3">Uncharacterized protein</fullName>
    </submittedName>
</protein>
<name>A0A058ZVF4_EUCGR</name>
<reference evidence="2" key="4">
    <citation type="submission" date="2023-07" db="EMBL/GenBank/DDBJ databases">
        <authorList>
            <person name="Myburg A.A."/>
            <person name="Grattapaglia D."/>
            <person name="Tuskan G.A."/>
            <person name="Hellsten U."/>
            <person name="Hayes R.D."/>
            <person name="Grimwood J."/>
            <person name="Jenkins J."/>
            <person name="Lindquist E."/>
            <person name="Tice H."/>
            <person name="Bauer D."/>
            <person name="Goodstein D.M."/>
            <person name="Dubchak I."/>
            <person name="Poliakov A."/>
            <person name="Mizrachi E."/>
            <person name="Kullan A.R."/>
            <person name="Hussey S.G."/>
            <person name="Pinard D."/>
            <person name="Van D.M."/>
            <person name="Singh P."/>
            <person name="Van J.I."/>
            <person name="Silva-Junior O.B."/>
            <person name="Togawa R.C."/>
            <person name="Pappas M.R."/>
            <person name="Faria D.A."/>
            <person name="Sansaloni C.P."/>
            <person name="Petroli C.D."/>
            <person name="Yang X."/>
            <person name="Ranjan P."/>
            <person name="Tschaplinski T.J."/>
            <person name="Ye C.Y."/>
            <person name="Li T."/>
            <person name="Sterck L."/>
            <person name="Vanneste K."/>
            <person name="Murat F."/>
            <person name="Soler M."/>
            <person name="Clemente H.S."/>
            <person name="Saidi N."/>
            <person name="Cassan-Wang H."/>
            <person name="Dunand C."/>
            <person name="Hefer C.A."/>
            <person name="Bornberg-Bauer E."/>
            <person name="Kersting A.R."/>
            <person name="Vining K."/>
            <person name="Amarasinghe V."/>
            <person name="Ranik M."/>
            <person name="Naithani S."/>
            <person name="Elser J."/>
            <person name="Boyd A.E."/>
            <person name="Liston A."/>
            <person name="Spatafora J.W."/>
            <person name="Dharmwardhana P."/>
            <person name="Raja R."/>
            <person name="Sullivan C."/>
            <person name="Romanel E."/>
            <person name="Alves-Ferreira M."/>
            <person name="Kulheim C."/>
            <person name="Foley W."/>
            <person name="Carocha V."/>
            <person name="Paiva J."/>
            <person name="Kudrna D."/>
            <person name="Brommonschenkel S.H."/>
            <person name="Pasquali G."/>
            <person name="Byrne M."/>
            <person name="Rigault P."/>
            <person name="Tibbits J."/>
            <person name="Spokevicius A."/>
            <person name="Jones R.C."/>
            <person name="Steane D.A."/>
            <person name="Vaillancourt R.E."/>
            <person name="Potts B.M."/>
            <person name="Joubert F."/>
            <person name="Barry K."/>
            <person name="Pappas G.J."/>
            <person name="Strauss S.H."/>
            <person name="Jaiswal P."/>
            <person name="Grima-Pettenati J."/>
            <person name="Salse J."/>
            <person name="Van D.P."/>
            <person name="Rokhsar D.S."/>
            <person name="Schmutz J."/>
        </authorList>
    </citation>
    <scope>NUCLEOTIDE SEQUENCE</scope>
    <source>
        <tissue evidence="2">Leaf extractions</tissue>
    </source>
</reference>
<evidence type="ECO:0000313" key="4">
    <source>
        <dbReference type="Proteomes" id="UP000030711"/>
    </source>
</evidence>
<feature type="transmembrane region" description="Helical" evidence="1">
    <location>
        <begin position="46"/>
        <end position="63"/>
    </location>
</feature>
<gene>
    <name evidence="3" type="ORF">EUGRSUZ_L00390</name>
</gene>
<reference evidence="2" key="3">
    <citation type="submission" date="2023-04" db="EMBL/GenBank/DDBJ databases">
        <title>WGS assembly of Eucalyptus grandis.</title>
        <authorList>
            <person name="Myburg A."/>
            <person name="Grattapaglia D."/>
            <person name="Tuskan G."/>
            <person name="Hellsten U."/>
            <person name="Hayes R."/>
            <person name="Grimwood J."/>
            <person name="Jenkins J."/>
            <person name="Lindquist E."/>
            <person name="Tice H."/>
            <person name="Bauer D."/>
            <person name="Goodstein D."/>
            <person name="Dubchak I."/>
            <person name="Poliakov A."/>
            <person name="Mizrachi E."/>
            <person name="Kullan A."/>
            <person name="Hussey S."/>
            <person name="Pinard D."/>
            <person name="Van D."/>
            <person name="Singh P."/>
            <person name="Van J."/>
            <person name="Silva-Junior O."/>
            <person name="Togawa R."/>
            <person name="Pappas M."/>
            <person name="Faria D."/>
            <person name="Sansaloni C."/>
            <person name="Petroli C."/>
            <person name="Yang X."/>
            <person name="Ranjan P."/>
            <person name="Tschaplinski T."/>
            <person name="Ye C."/>
            <person name="Li T."/>
            <person name="Sterck L."/>
            <person name="Vanneste K."/>
            <person name="Murat F."/>
            <person name="Soler M."/>
            <person name="Clemente H."/>
            <person name="Saidi N."/>
            <person name="Cassan-Wang H."/>
            <person name="Dunand C."/>
            <person name="Hefer C."/>
            <person name="Bornberg-Bauer E."/>
            <person name="Kersting A."/>
            <person name="Vining K."/>
            <person name="Amarasinghe V."/>
            <person name="Ranik M."/>
            <person name="Naithani S."/>
            <person name="Elser J."/>
            <person name="Boyd A."/>
            <person name="Liston A."/>
            <person name="Spatafora J."/>
            <person name="Dharmwardhana P."/>
            <person name="Raja R."/>
            <person name="Sullivan C."/>
            <person name="Romanel E."/>
            <person name="Alves-Ferreira M."/>
            <person name="Kulheim C."/>
            <person name="Foley W."/>
            <person name="Carocha V."/>
            <person name="Paiva J."/>
            <person name="Kudrna D."/>
            <person name="Brommonschenkel S."/>
            <person name="Pasquali G."/>
            <person name="Byrne M."/>
            <person name="Rigault P."/>
            <person name="Tibbits J."/>
            <person name="Spokevicius A."/>
            <person name="Jones R."/>
            <person name="Steane D."/>
            <person name="Vaillancourt R."/>
            <person name="Potts B."/>
            <person name="Joubert F."/>
            <person name="Barry K."/>
            <person name="Pappas G."/>
            <person name="Strauss S."/>
            <person name="Jaiswal P."/>
            <person name="Grima-Pettenati J."/>
            <person name="Salse J."/>
            <person name="Van D."/>
            <person name="Rokhsar D."/>
            <person name="Schmutz J."/>
        </authorList>
    </citation>
    <scope>NUCLEOTIDE SEQUENCE</scope>
    <source>
        <tissue evidence="2">Leaf extractions</tissue>
    </source>
</reference>
<evidence type="ECO:0000313" key="2">
    <source>
        <dbReference type="EMBL" id="KAK2633189.1"/>
    </source>
</evidence>
<proteinExistence type="predicted"/>
<keyword evidence="1" id="KW-1133">Transmembrane helix</keyword>
<evidence type="ECO:0000256" key="1">
    <source>
        <dbReference type="SAM" id="Phobius"/>
    </source>
</evidence>
<dbReference type="Proteomes" id="UP000030711">
    <property type="component" value="Unassembled WGS sequence"/>
</dbReference>
<keyword evidence="4" id="KW-1185">Reference proteome</keyword>
<dbReference type="Gramene" id="KCW45793">
    <property type="protein sequence ID" value="KCW45793"/>
    <property type="gene ID" value="EUGRSUZ_L00390"/>
</dbReference>
<sequence length="68" mass="8339">MEIWIWNVYTFTLISRCRDMFSIYKEIAYFLLRSKHLSPHNCESQFLYQRIIFNSFYLLILLLKPRGG</sequence>
<keyword evidence="1" id="KW-0812">Transmembrane</keyword>
<evidence type="ECO:0000313" key="3">
    <source>
        <dbReference type="EMBL" id="KCW45793.1"/>
    </source>
</evidence>
<reference evidence="3" key="1">
    <citation type="submission" date="2013-07" db="EMBL/GenBank/DDBJ databases">
        <title>The genome of Eucalyptus grandis.</title>
        <authorList>
            <person name="Schmutz J."/>
            <person name="Hayes R."/>
            <person name="Myburg A."/>
            <person name="Tuskan G."/>
            <person name="Grattapaglia D."/>
            <person name="Rokhsar D.S."/>
        </authorList>
    </citation>
    <scope>NUCLEOTIDE SEQUENCE</scope>
    <source>
        <tissue evidence="3">Leaf extractions</tissue>
    </source>
</reference>
<reference evidence="2" key="2">
    <citation type="journal article" date="2014" name="Nature">
        <title>The genome of Eucalyptus grandis.</title>
        <authorList>
            <person name="Myburg A.A."/>
            <person name="Grattapaglia D."/>
            <person name="Tuskan G.A."/>
            <person name="Hellsten U."/>
            <person name="Hayes R.D."/>
            <person name="Grimwood J."/>
            <person name="Jenkins J."/>
            <person name="Lindquist E."/>
            <person name="Tice H."/>
            <person name="Bauer D."/>
            <person name="Goodstein D.M."/>
            <person name="Dubchak I."/>
            <person name="Poliakov A."/>
            <person name="Mizrachi E."/>
            <person name="Kullan A.R."/>
            <person name="Hussey S.G."/>
            <person name="Pinard D."/>
            <person name="van der Merwe K."/>
            <person name="Singh P."/>
            <person name="van Jaarsveld I."/>
            <person name="Silva-Junior O.B."/>
            <person name="Togawa R.C."/>
            <person name="Pappas M.R."/>
            <person name="Faria D.A."/>
            <person name="Sansaloni C.P."/>
            <person name="Petroli C.D."/>
            <person name="Yang X."/>
            <person name="Ranjan P."/>
            <person name="Tschaplinski T.J."/>
            <person name="Ye C.Y."/>
            <person name="Li T."/>
            <person name="Sterck L."/>
            <person name="Vanneste K."/>
            <person name="Murat F."/>
            <person name="Soler M."/>
            <person name="Clemente H.S."/>
            <person name="Saidi N."/>
            <person name="Cassan-Wang H."/>
            <person name="Dunand C."/>
            <person name="Hefer C.A."/>
            <person name="Bornberg-Bauer E."/>
            <person name="Kersting A.R."/>
            <person name="Vining K."/>
            <person name="Amarasinghe V."/>
            <person name="Ranik M."/>
            <person name="Naithani S."/>
            <person name="Elser J."/>
            <person name="Boyd A.E."/>
            <person name="Liston A."/>
            <person name="Spatafora J.W."/>
            <person name="Dharmwardhana P."/>
            <person name="Raja R."/>
            <person name="Sullivan C."/>
            <person name="Romanel E."/>
            <person name="Alves-Ferreira M."/>
            <person name="Kulheim C."/>
            <person name="Foley W."/>
            <person name="Carocha V."/>
            <person name="Paiva J."/>
            <person name="Kudrna D."/>
            <person name="Brommonschenkel S.H."/>
            <person name="Pasquali G."/>
            <person name="Byrne M."/>
            <person name="Rigault P."/>
            <person name="Tibbits J."/>
            <person name="Spokevicius A."/>
            <person name="Jones R.C."/>
            <person name="Steane D.A."/>
            <person name="Vaillancourt R.E."/>
            <person name="Potts B.M."/>
            <person name="Joubert F."/>
            <person name="Barry K."/>
            <person name="Pappas G.J."/>
            <person name="Strauss S.H."/>
            <person name="Jaiswal P."/>
            <person name="Grima-Pettenati J."/>
            <person name="Salse J."/>
            <person name="Van de Peer Y."/>
            <person name="Rokhsar D.S."/>
            <person name="Schmutz J."/>
        </authorList>
    </citation>
    <scope>NUCLEOTIDE SEQUENCE</scope>
    <source>
        <tissue evidence="2">Leaf extractions</tissue>
    </source>
</reference>